<dbReference type="AlphaFoldDB" id="I4H1S9"/>
<evidence type="ECO:0000313" key="1">
    <source>
        <dbReference type="EMBL" id="CCI16003.1"/>
    </source>
</evidence>
<sequence length="68" mass="7907">MDVGLKVFYANSDGETVEIPQYYRQAEKRLNRLTPRRRLGGGGEIPSGECWIRPVRLGKLYEPRIPRF</sequence>
<reference evidence="1 2" key="1">
    <citation type="submission" date="2012-04" db="EMBL/GenBank/DDBJ databases">
        <authorList>
            <person name="Genoscope - CEA"/>
        </authorList>
    </citation>
    <scope>NUCLEOTIDE SEQUENCE [LARGE SCALE GENOMIC DNA]</scope>
    <source>
        <strain evidence="1 2">9807</strain>
    </source>
</reference>
<evidence type="ECO:0000313" key="2">
    <source>
        <dbReference type="Proteomes" id="UP000003613"/>
    </source>
</evidence>
<proteinExistence type="predicted"/>
<gene>
    <name evidence="1" type="ORF">MICAF_1710001</name>
</gene>
<dbReference type="HOGENOM" id="CLU_2789240_0_0_3"/>
<accession>I4H1S9</accession>
<protein>
    <recommendedName>
        <fullName evidence="3">Transposase</fullName>
    </recommendedName>
</protein>
<organism evidence="1 2">
    <name type="scientific">Microcystis aeruginosa PCC 9807</name>
    <dbReference type="NCBI Taxonomy" id="1160283"/>
    <lineage>
        <taxon>Bacteria</taxon>
        <taxon>Bacillati</taxon>
        <taxon>Cyanobacteriota</taxon>
        <taxon>Cyanophyceae</taxon>
        <taxon>Oscillatoriophycideae</taxon>
        <taxon>Chroococcales</taxon>
        <taxon>Microcystaceae</taxon>
        <taxon>Microcystis</taxon>
    </lineage>
</organism>
<comment type="caution">
    <text evidence="1">The sequence shown here is derived from an EMBL/GenBank/DDBJ whole genome shotgun (WGS) entry which is preliminary data.</text>
</comment>
<dbReference type="Proteomes" id="UP000003613">
    <property type="component" value="Unassembled WGS sequence"/>
</dbReference>
<name>I4H1S9_MICAE</name>
<dbReference type="EMBL" id="CAIM01000081">
    <property type="protein sequence ID" value="CCI16003.1"/>
    <property type="molecule type" value="Genomic_DNA"/>
</dbReference>
<evidence type="ECO:0008006" key="3">
    <source>
        <dbReference type="Google" id="ProtNLM"/>
    </source>
</evidence>